<dbReference type="Proteomes" id="UP000653002">
    <property type="component" value="Unassembled WGS sequence"/>
</dbReference>
<dbReference type="InterPro" id="IPR017850">
    <property type="entry name" value="Alkaline_phosphatase_core_sf"/>
</dbReference>
<reference evidence="1" key="1">
    <citation type="submission" date="2020-01" db="EMBL/GenBank/DDBJ databases">
        <authorList>
            <person name="Richard D."/>
        </authorList>
    </citation>
    <scope>NUCLEOTIDE SEQUENCE</scope>
    <source>
        <strain evidence="1">JP541</strain>
    </source>
</reference>
<evidence type="ECO:0000313" key="1">
    <source>
        <dbReference type="EMBL" id="MBD4340903.1"/>
    </source>
</evidence>
<feature type="non-terminal residue" evidence="1">
    <location>
        <position position="1"/>
    </location>
</feature>
<sequence length="81" mass="9035">DNSIKIAYDRLKDLDSAIIVTADHETGGLKYKDGETKDDIKNSLYTTKTHTGTNVKYFIFVKGLSADELKAIIPEKIDNTD</sequence>
<dbReference type="Gene3D" id="3.40.720.10">
    <property type="entry name" value="Alkaline Phosphatase, subunit A"/>
    <property type="match status" value="1"/>
</dbReference>
<dbReference type="SUPFAM" id="SSF53649">
    <property type="entry name" value="Alkaline phosphatase-like"/>
    <property type="match status" value="1"/>
</dbReference>
<organism evidence="1 2">
    <name type="scientific">Xanthomonas citri pv. citri</name>
    <dbReference type="NCBI Taxonomy" id="611301"/>
    <lineage>
        <taxon>Bacteria</taxon>
        <taxon>Pseudomonadati</taxon>
        <taxon>Pseudomonadota</taxon>
        <taxon>Gammaproteobacteria</taxon>
        <taxon>Lysobacterales</taxon>
        <taxon>Lysobacteraceae</taxon>
        <taxon>Xanthomonas</taxon>
    </lineage>
</organism>
<comment type="caution">
    <text evidence="1">The sequence shown here is derived from an EMBL/GenBank/DDBJ whole genome shotgun (WGS) entry which is preliminary data.</text>
</comment>
<protein>
    <recommendedName>
        <fullName evidence="3">Alkaline phosphatase</fullName>
    </recommendedName>
</protein>
<name>A0A8I0LE33_XANCI</name>
<evidence type="ECO:0000313" key="2">
    <source>
        <dbReference type="Proteomes" id="UP000653002"/>
    </source>
</evidence>
<dbReference type="EMBL" id="JAABFR010002833">
    <property type="protein sequence ID" value="MBD4340903.1"/>
    <property type="molecule type" value="Genomic_DNA"/>
</dbReference>
<proteinExistence type="predicted"/>
<feature type="non-terminal residue" evidence="1">
    <location>
        <position position="81"/>
    </location>
</feature>
<evidence type="ECO:0008006" key="3">
    <source>
        <dbReference type="Google" id="ProtNLM"/>
    </source>
</evidence>
<gene>
    <name evidence="1" type="ORF">GUH15_33685</name>
</gene>
<accession>A0A8I0LE33</accession>
<dbReference type="AlphaFoldDB" id="A0A8I0LE33"/>